<organism evidence="2">
    <name type="scientific">Trepomonas sp. PC1</name>
    <dbReference type="NCBI Taxonomy" id="1076344"/>
    <lineage>
        <taxon>Eukaryota</taxon>
        <taxon>Metamonada</taxon>
        <taxon>Diplomonadida</taxon>
        <taxon>Hexamitidae</taxon>
        <taxon>Hexamitinae</taxon>
        <taxon>Trepomonas</taxon>
    </lineage>
</organism>
<protein>
    <submittedName>
        <fullName evidence="2">Uncharacterized protein</fullName>
    </submittedName>
</protein>
<sequence>IQIPQEQQDLINKLSTDLQFALKQLEQVTKSVKETPSKTDILTYLDTKANTDITQRQMQNIQDQIEKQKLAQQNLKKYFENQLSVQSQQIMQLQEQSHTALEFEKNYALTVRKITELQKLSDETLQKAQQNLADYNAEQQFIQQTFNGLKVDVEDTSKQMQTMSQNLSLLQTRSNDLNLSLAVDYRDTKQYLQQSAQSLQQILQQIPTLLESSKEQINDEMKQMISMERQRRQVEQNHFKQQIKQISSQLTKQSTLLDDSHQFITQQIQEVKQGLSTQFQTFNQQFNLQQEKHQQDIQQFQQKLMVAVTEQLNQINKLNQFEQQFKLADQQWKSSVQNVQANTAQYVKILDEKIDNVQKEIQVNINENVEINQQQSLEVQKIKNVQNVEWKRREMLYDDQLLELKGYGVEIRNGMEKEEQQRKRQLNEFFEEAKKIEHTMRTELKEKADLEFVRQELEKKMDRE</sequence>
<gene>
    <name evidence="2" type="ORF">TPC1_12126</name>
</gene>
<proteinExistence type="predicted"/>
<feature type="coiled-coil region" evidence="1">
    <location>
        <begin position="210"/>
        <end position="237"/>
    </location>
</feature>
<evidence type="ECO:0000313" key="2">
    <source>
        <dbReference type="EMBL" id="JAP95010.1"/>
    </source>
</evidence>
<accession>A0A146KDV0</accession>
<evidence type="ECO:0000256" key="1">
    <source>
        <dbReference type="SAM" id="Coils"/>
    </source>
</evidence>
<reference evidence="2" key="1">
    <citation type="submission" date="2015-07" db="EMBL/GenBank/DDBJ databases">
        <title>Adaptation to a free-living lifestyle via gene acquisitions in the diplomonad Trepomonas sp. PC1.</title>
        <authorList>
            <person name="Xu F."/>
            <person name="Jerlstrom-Hultqvist J."/>
            <person name="Kolisko M."/>
            <person name="Simpson A.G.B."/>
            <person name="Roger A.J."/>
            <person name="Svard S.G."/>
            <person name="Andersson J.O."/>
        </authorList>
    </citation>
    <scope>NUCLEOTIDE SEQUENCE</scope>
    <source>
        <strain evidence="2">PC1</strain>
    </source>
</reference>
<feature type="coiled-coil region" evidence="1">
    <location>
        <begin position="347"/>
        <end position="374"/>
    </location>
</feature>
<name>A0A146KDV0_9EUKA</name>
<feature type="non-terminal residue" evidence="2">
    <location>
        <position position="1"/>
    </location>
</feature>
<keyword evidence="1" id="KW-0175">Coiled coil</keyword>
<dbReference type="AlphaFoldDB" id="A0A146KDV0"/>
<dbReference type="EMBL" id="GDID01001596">
    <property type="protein sequence ID" value="JAP95010.1"/>
    <property type="molecule type" value="Transcribed_RNA"/>
</dbReference>
<feature type="coiled-coil region" evidence="1">
    <location>
        <begin position="118"/>
        <end position="145"/>
    </location>
</feature>